<dbReference type="GO" id="GO:0015716">
    <property type="term" value="P:organic phosphonate transport"/>
    <property type="evidence" value="ECO:0007669"/>
    <property type="project" value="InterPro"/>
</dbReference>
<dbReference type="GeneID" id="84612726"/>
<dbReference type="EMBL" id="LN907827">
    <property type="protein sequence ID" value="CUU24531.1"/>
    <property type="molecule type" value="Genomic_DNA"/>
</dbReference>
<dbReference type="AlphaFoldDB" id="A0A0U5L768"/>
<dbReference type="Proteomes" id="UP000059419">
    <property type="component" value="Chromosome 1"/>
</dbReference>
<organism evidence="1 2">
    <name type="scientific">Duffyella gerundensis</name>
    <dbReference type="NCBI Taxonomy" id="1619313"/>
    <lineage>
        <taxon>Bacteria</taxon>
        <taxon>Pseudomonadati</taxon>
        <taxon>Pseudomonadota</taxon>
        <taxon>Gammaproteobacteria</taxon>
        <taxon>Enterobacterales</taxon>
        <taxon>Erwiniaceae</taxon>
        <taxon>Duffyella</taxon>
    </lineage>
</organism>
<dbReference type="PATRIC" id="fig|1619313.3.peg.2390"/>
<dbReference type="NCBIfam" id="TIGR03293">
    <property type="entry name" value="PhnG_redo"/>
    <property type="match status" value="1"/>
</dbReference>
<reference evidence="2" key="1">
    <citation type="submission" date="2015-11" db="EMBL/GenBank/DDBJ databases">
        <authorList>
            <person name="Blom J."/>
        </authorList>
    </citation>
    <scope>NUCLEOTIDE SEQUENCE [LARGE SCALE GENOMIC DNA]</scope>
</reference>
<dbReference type="KEGG" id="ege:EM595_2298"/>
<dbReference type="GO" id="GO:0019634">
    <property type="term" value="P:organic phosphonate metabolic process"/>
    <property type="evidence" value="ECO:0007669"/>
    <property type="project" value="InterPro"/>
</dbReference>
<name>A0A0U5L768_9GAMM</name>
<gene>
    <name evidence="1" type="primary">phnG</name>
    <name evidence="1" type="ORF">EM595_2298</name>
</gene>
<dbReference type="RefSeq" id="WP_067431857.1">
    <property type="nucleotide sequence ID" value="NZ_CP072598.1"/>
</dbReference>
<evidence type="ECO:0000313" key="1">
    <source>
        <dbReference type="EMBL" id="CUU24531.1"/>
    </source>
</evidence>
<accession>A0A0U5L768</accession>
<evidence type="ECO:0000313" key="2">
    <source>
        <dbReference type="Proteomes" id="UP000059419"/>
    </source>
</evidence>
<keyword evidence="2" id="KW-1185">Reference proteome</keyword>
<proteinExistence type="predicted"/>
<sequence length="149" mass="16591">MNHSTPRQHWISTLAHSQPAELAARWQQLQLQPDYQLIRPAEIGLTRLQARMGGSGNRFIAGDVTVTRAVVQLSNGTCGYSYVIGRDKAHAERCALIDALLQQPEHAPLLQENLIQPLLAAQQARRDKRAREIASSKVDFFTLVRGDNA</sequence>
<dbReference type="Pfam" id="PF06754">
    <property type="entry name" value="PhnG"/>
    <property type="match status" value="1"/>
</dbReference>
<dbReference type="InterPro" id="IPR009609">
    <property type="entry name" value="Phosphonate_metab_PhnG"/>
</dbReference>
<protein>
    <submittedName>
        <fullName evidence="1">Protein phnG</fullName>
    </submittedName>
</protein>
<dbReference type="STRING" id="1619313.EM595_2298"/>
<dbReference type="OrthoDB" id="530475at2"/>